<comment type="function">
    <text evidence="8">Participates in the regulation of alternative splicing by modulating the activity of other splice facors. Inhibits the splicing activity of SFRS1, SFRS2 and SFRS6. Augments the splicing activity of SFRS3.</text>
</comment>
<dbReference type="Ensembl" id="ENSOMYT00000023501.2">
    <property type="protein sequence ID" value="ENSOMYP00000021415.1"/>
    <property type="gene ID" value="ENSOMYG00000010290.2"/>
</dbReference>
<dbReference type="GO" id="GO:0005681">
    <property type="term" value="C:spliceosomal complex"/>
    <property type="evidence" value="ECO:0007669"/>
    <property type="project" value="UniProtKB-KW"/>
</dbReference>
<keyword evidence="7" id="KW-0539">Nucleus</keyword>
<evidence type="ECO:0000256" key="8">
    <source>
        <dbReference type="ARBA" id="ARBA00058989"/>
    </source>
</evidence>
<reference evidence="15" key="1">
    <citation type="submission" date="2020-07" db="EMBL/GenBank/DDBJ databases">
        <title>A long reads based de novo assembly of the rainbow trout Arlee double haploid line genome.</title>
        <authorList>
            <person name="Gao G."/>
            <person name="Palti Y."/>
        </authorList>
    </citation>
    <scope>NUCLEOTIDE SEQUENCE [LARGE SCALE GENOMIC DNA]</scope>
</reference>
<dbReference type="SUPFAM" id="SSF54928">
    <property type="entry name" value="RNA-binding domain, RBD"/>
    <property type="match status" value="2"/>
</dbReference>
<dbReference type="GO" id="GO:0003723">
    <property type="term" value="F:RNA binding"/>
    <property type="evidence" value="ECO:0007669"/>
    <property type="project" value="UniProtKB-UniRule"/>
</dbReference>
<keyword evidence="12" id="KW-0694">RNA-binding</keyword>
<dbReference type="Gene3D" id="3.30.70.330">
    <property type="match status" value="1"/>
</dbReference>
<proteinExistence type="inferred from homology"/>
<dbReference type="FunFam" id="3.30.70.330:FF:000084">
    <property type="entry name" value="Serine/arginine-rich splicing factor 11 isoform 1"/>
    <property type="match status" value="1"/>
</dbReference>
<dbReference type="PANTHER" id="PTHR32343:SF71">
    <property type="entry name" value="SPLICING REGULATORY GLUTAMIC ACID AND LYSINE RICH PROTEIN 1"/>
    <property type="match status" value="1"/>
</dbReference>
<accession>A0A8C7PGZ4</accession>
<dbReference type="PROSITE" id="PS50102">
    <property type="entry name" value="RRM"/>
    <property type="match status" value="1"/>
</dbReference>
<keyword evidence="4" id="KW-0507">mRNA processing</keyword>
<dbReference type="Proteomes" id="UP000694395">
    <property type="component" value="Chromosome 5"/>
</dbReference>
<evidence type="ECO:0000259" key="14">
    <source>
        <dbReference type="PROSITE" id="PS50102"/>
    </source>
</evidence>
<dbReference type="InterPro" id="IPR000504">
    <property type="entry name" value="RRM_dom"/>
</dbReference>
<evidence type="ECO:0000256" key="7">
    <source>
        <dbReference type="ARBA" id="ARBA00023242"/>
    </source>
</evidence>
<feature type="region of interest" description="Disordered" evidence="13">
    <location>
        <begin position="299"/>
        <end position="510"/>
    </location>
</feature>
<dbReference type="AlphaFoldDB" id="A0A8C7PGZ4"/>
<dbReference type="InterPro" id="IPR012677">
    <property type="entry name" value="Nucleotide-bd_a/b_plait_sf"/>
</dbReference>
<evidence type="ECO:0000256" key="1">
    <source>
        <dbReference type="ARBA" id="ARBA00004123"/>
    </source>
</evidence>
<feature type="compositionally biased region" description="Basic residues" evidence="13">
    <location>
        <begin position="304"/>
        <end position="346"/>
    </location>
</feature>
<protein>
    <recommendedName>
        <fullName evidence="9">Splicing regulatory glutamine/lysine-rich protein 1</fullName>
    </recommendedName>
    <alternativeName>
        <fullName evidence="10">Serine/arginine-rich-splicing regulatory protein 86</fullName>
    </alternativeName>
    <alternativeName>
        <fullName evidence="11">Splicing factor, arginine/serine-rich 12</fullName>
    </alternativeName>
</protein>
<evidence type="ECO:0000256" key="11">
    <source>
        <dbReference type="ARBA" id="ARBA00080569"/>
    </source>
</evidence>
<reference evidence="15" key="2">
    <citation type="submission" date="2025-08" db="UniProtKB">
        <authorList>
            <consortium name="Ensembl"/>
        </authorList>
    </citation>
    <scope>IDENTIFICATION</scope>
</reference>
<keyword evidence="5" id="KW-0747">Spliceosome</keyword>
<sequence>MSGIPGTAVIQITNLSSAVSSEQMRTLFGFLGDVEELRLYPPDNAPLPFSSKVCYIKYREPSSVGVAQHLTNTVFIDRALIVVPCAEGKIPEEAKALSLLAPAAPPAVPAVPSLMPGAGLLPLPTSAPIQTQLSVPIVSLAALPAALDPAVSALAVTGAGGVSSSAQPPLMGNVDPSKVNEIRRTVYVGNLNSQTTTAEQLLEFFKQVGDVKFVRMAGDETQPTRFAFVEFADQDSVSRALTFNGVMFGDRPLKINHSNNAIVKPPELTPQAAAKELEDVMKRVREAQSTIAAIIVEPEEVKKRSSSHSRRSRRSRTRSRSHSRSRTRRKRSHSRHRSRLSQRSRPKVSESHVSRGIHKRLSRSRSRDRRKEREQRTRGKEDISRVIEDRRQKEKKAKTPPKSYSASQRSRSTSRGRKDEKREKARDGSREKRESSNSRKKSSRDKEKMELKAKPMKVERDYDRKEKVYQSDREGSATPSEGLTSPCVQHNGSYNTNTEDDAASLADSTE</sequence>
<dbReference type="GO" id="GO:0005654">
    <property type="term" value="C:nucleoplasm"/>
    <property type="evidence" value="ECO:0007669"/>
    <property type="project" value="TreeGrafter"/>
</dbReference>
<dbReference type="GO" id="GO:0008380">
    <property type="term" value="P:RNA splicing"/>
    <property type="evidence" value="ECO:0007669"/>
    <property type="project" value="UniProtKB-KW"/>
</dbReference>
<feature type="domain" description="RRM" evidence="14">
    <location>
        <begin position="184"/>
        <end position="260"/>
    </location>
</feature>
<evidence type="ECO:0000313" key="15">
    <source>
        <dbReference type="Ensembl" id="ENSOMYP00000021415.1"/>
    </source>
</evidence>
<evidence type="ECO:0000313" key="16">
    <source>
        <dbReference type="Proteomes" id="UP000694395"/>
    </source>
</evidence>
<feature type="compositionally biased region" description="Basic and acidic residues" evidence="13">
    <location>
        <begin position="369"/>
        <end position="392"/>
    </location>
</feature>
<name>A0A8C7PGZ4_ONCMY</name>
<dbReference type="CDD" id="cd12260">
    <property type="entry name" value="RRM2_SREK1"/>
    <property type="match status" value="1"/>
</dbReference>
<feature type="compositionally biased region" description="Basic and acidic residues" evidence="13">
    <location>
        <begin position="444"/>
        <end position="475"/>
    </location>
</feature>
<gene>
    <name evidence="15" type="primary">srek1</name>
</gene>
<keyword evidence="6" id="KW-0508">mRNA splicing</keyword>
<evidence type="ECO:0000256" key="2">
    <source>
        <dbReference type="ARBA" id="ARBA00010269"/>
    </source>
</evidence>
<evidence type="ECO:0000256" key="10">
    <source>
        <dbReference type="ARBA" id="ARBA00076771"/>
    </source>
</evidence>
<feature type="compositionally biased region" description="Basic and acidic residues" evidence="13">
    <location>
        <begin position="416"/>
        <end position="437"/>
    </location>
</feature>
<dbReference type="CDD" id="cd12519">
    <property type="entry name" value="RRM1_SREK1"/>
    <property type="match status" value="1"/>
</dbReference>
<feature type="compositionally biased region" description="Basic residues" evidence="13">
    <location>
        <begin position="355"/>
        <end position="368"/>
    </location>
</feature>
<keyword evidence="3" id="KW-0597">Phosphoprotein</keyword>
<dbReference type="SMART" id="SM00360">
    <property type="entry name" value="RRM"/>
    <property type="match status" value="2"/>
</dbReference>
<dbReference type="PANTHER" id="PTHR32343">
    <property type="entry name" value="SERINE/ARGININE-RICH SPLICING FACTOR"/>
    <property type="match status" value="1"/>
</dbReference>
<evidence type="ECO:0000256" key="3">
    <source>
        <dbReference type="ARBA" id="ARBA00022553"/>
    </source>
</evidence>
<evidence type="ECO:0000256" key="4">
    <source>
        <dbReference type="ARBA" id="ARBA00022664"/>
    </source>
</evidence>
<comment type="similarity">
    <text evidence="2">Belongs to the splicing factor SR family.</text>
</comment>
<feature type="compositionally biased region" description="Low complexity" evidence="13">
    <location>
        <begin position="403"/>
        <end position="413"/>
    </location>
</feature>
<comment type="subcellular location">
    <subcellularLocation>
        <location evidence="1">Nucleus</location>
    </subcellularLocation>
</comment>
<evidence type="ECO:0000256" key="9">
    <source>
        <dbReference type="ARBA" id="ARBA00073574"/>
    </source>
</evidence>
<organism evidence="15 16">
    <name type="scientific">Oncorhynchus mykiss</name>
    <name type="common">Rainbow trout</name>
    <name type="synonym">Salmo gairdneri</name>
    <dbReference type="NCBI Taxonomy" id="8022"/>
    <lineage>
        <taxon>Eukaryota</taxon>
        <taxon>Metazoa</taxon>
        <taxon>Chordata</taxon>
        <taxon>Craniata</taxon>
        <taxon>Vertebrata</taxon>
        <taxon>Euteleostomi</taxon>
        <taxon>Actinopterygii</taxon>
        <taxon>Neopterygii</taxon>
        <taxon>Teleostei</taxon>
        <taxon>Protacanthopterygii</taxon>
        <taxon>Salmoniformes</taxon>
        <taxon>Salmonidae</taxon>
        <taxon>Salmoninae</taxon>
        <taxon>Oncorhynchus</taxon>
    </lineage>
</organism>
<keyword evidence="16" id="KW-1185">Reference proteome</keyword>
<dbReference type="GO" id="GO:0006397">
    <property type="term" value="P:mRNA processing"/>
    <property type="evidence" value="ECO:0007669"/>
    <property type="project" value="UniProtKB-KW"/>
</dbReference>
<reference evidence="15" key="3">
    <citation type="submission" date="2025-09" db="UniProtKB">
        <authorList>
            <consortium name="Ensembl"/>
        </authorList>
    </citation>
    <scope>IDENTIFICATION</scope>
</reference>
<dbReference type="InterPro" id="IPR034192">
    <property type="entry name" value="SREK1_RRM2"/>
</dbReference>
<feature type="compositionally biased region" description="Polar residues" evidence="13">
    <location>
        <begin position="477"/>
        <end position="497"/>
    </location>
</feature>
<dbReference type="GeneTree" id="ENSGT00730000110872"/>
<evidence type="ECO:0000256" key="5">
    <source>
        <dbReference type="ARBA" id="ARBA00022728"/>
    </source>
</evidence>
<dbReference type="InterPro" id="IPR035979">
    <property type="entry name" value="RBD_domain_sf"/>
</dbReference>
<evidence type="ECO:0000256" key="6">
    <source>
        <dbReference type="ARBA" id="ARBA00023187"/>
    </source>
</evidence>
<evidence type="ECO:0000256" key="13">
    <source>
        <dbReference type="SAM" id="MobiDB-lite"/>
    </source>
</evidence>
<evidence type="ECO:0000256" key="12">
    <source>
        <dbReference type="PROSITE-ProRule" id="PRU00176"/>
    </source>
</evidence>
<dbReference type="FunFam" id="3.30.70.330:FF:000142">
    <property type="entry name" value="splicing regulatory glutamine/lysine-rich protein 1 isoform X1"/>
    <property type="match status" value="1"/>
</dbReference>
<dbReference type="Pfam" id="PF00076">
    <property type="entry name" value="RRM_1"/>
    <property type="match status" value="1"/>
</dbReference>